<evidence type="ECO:0000313" key="2">
    <source>
        <dbReference type="EMBL" id="ETI46396.1"/>
    </source>
</evidence>
<dbReference type="InterPro" id="IPR004330">
    <property type="entry name" value="FAR1_DNA_bnd_dom"/>
</dbReference>
<dbReference type="HOGENOM" id="CLU_1735062_0_0_1"/>
<proteinExistence type="predicted"/>
<dbReference type="Proteomes" id="UP000018721">
    <property type="component" value="Unassembled WGS sequence"/>
</dbReference>
<dbReference type="OrthoDB" id="10274533at2759"/>
<comment type="caution">
    <text evidence="2">The sequence shown here is derived from an EMBL/GenBank/DDBJ whole genome shotgun (WGS) entry which is preliminary data.</text>
</comment>
<evidence type="ECO:0000259" key="1">
    <source>
        <dbReference type="Pfam" id="PF03101"/>
    </source>
</evidence>
<feature type="domain" description="FAR1" evidence="1">
    <location>
        <begin position="36"/>
        <end position="114"/>
    </location>
</feature>
<evidence type="ECO:0000313" key="3">
    <source>
        <dbReference type="Proteomes" id="UP000018721"/>
    </source>
</evidence>
<dbReference type="EMBL" id="ANIZ01001578">
    <property type="protein sequence ID" value="ETI46396.1"/>
    <property type="molecule type" value="Genomic_DNA"/>
</dbReference>
<accession>V9F5Q0</accession>
<gene>
    <name evidence="2" type="ORF">F443_09232</name>
</gene>
<organism evidence="2 3">
    <name type="scientific">Phytophthora nicotianae P1569</name>
    <dbReference type="NCBI Taxonomy" id="1317065"/>
    <lineage>
        <taxon>Eukaryota</taxon>
        <taxon>Sar</taxon>
        <taxon>Stramenopiles</taxon>
        <taxon>Oomycota</taxon>
        <taxon>Peronosporomycetes</taxon>
        <taxon>Peronosporales</taxon>
        <taxon>Peronosporaceae</taxon>
        <taxon>Phytophthora</taxon>
    </lineage>
</organism>
<reference evidence="2 3" key="1">
    <citation type="submission" date="2013-11" db="EMBL/GenBank/DDBJ databases">
        <title>The Genome Sequence of Phytophthora parasitica P1569.</title>
        <authorList>
            <consortium name="The Broad Institute Genomics Platform"/>
            <person name="Russ C."/>
            <person name="Tyler B."/>
            <person name="Panabieres F."/>
            <person name="Shan W."/>
            <person name="Tripathy S."/>
            <person name="Grunwald N."/>
            <person name="Machado M."/>
            <person name="Johnson C.S."/>
            <person name="Arredondo F."/>
            <person name="Hong C."/>
            <person name="Coffey M."/>
            <person name="Young S.K."/>
            <person name="Zeng Q."/>
            <person name="Gargeya S."/>
            <person name="Fitzgerald M."/>
            <person name="Abouelleil A."/>
            <person name="Alvarado L."/>
            <person name="Chapman S.B."/>
            <person name="Gainer-Dewar J."/>
            <person name="Goldberg J."/>
            <person name="Griggs A."/>
            <person name="Gujja S."/>
            <person name="Hansen M."/>
            <person name="Howarth C."/>
            <person name="Imamovic A."/>
            <person name="Ireland A."/>
            <person name="Larimer J."/>
            <person name="McCowan C."/>
            <person name="Murphy C."/>
            <person name="Pearson M."/>
            <person name="Poon T.W."/>
            <person name="Priest M."/>
            <person name="Roberts A."/>
            <person name="Saif S."/>
            <person name="Shea T."/>
            <person name="Sykes S."/>
            <person name="Wortman J."/>
            <person name="Nusbaum C."/>
            <person name="Birren B."/>
        </authorList>
    </citation>
    <scope>NUCLEOTIDE SEQUENCE [LARGE SCALE GENOMIC DNA]</scope>
    <source>
        <strain evidence="2 3">P1569</strain>
    </source>
</reference>
<dbReference type="Pfam" id="PF03101">
    <property type="entry name" value="FAR1"/>
    <property type="match status" value="1"/>
</dbReference>
<keyword evidence="3" id="KW-1185">Reference proteome</keyword>
<protein>
    <recommendedName>
        <fullName evidence="1">FAR1 domain-containing protein</fullName>
    </recommendedName>
</protein>
<dbReference type="AlphaFoldDB" id="V9F5Q0"/>
<sequence>MATPASTPTSFSISPLPENVYDSYDDAEAALHAWNRRKGIDVTKGHHKKNNAKEIWQRDFKCDKYGQTQNNRHLTEEERIRVQRGTSKIGCTMKIRLEAVNKNDCSGRWKIVYLKDPRYTLTQLPKIPVFILGIDVGTCSVLYRRICQHKH</sequence>
<name>V9F5Q0_PHYNI</name>